<evidence type="ECO:0000256" key="5">
    <source>
        <dbReference type="ARBA" id="ARBA00023242"/>
    </source>
</evidence>
<keyword evidence="3" id="KW-0804">Transcription</keyword>
<evidence type="ECO:0000256" key="4">
    <source>
        <dbReference type="ARBA" id="ARBA00023170"/>
    </source>
</evidence>
<organism evidence="7 8">
    <name type="scientific">Cricetulus griseus</name>
    <name type="common">Chinese hamster</name>
    <name type="synonym">Cricetulus barabensis griseus</name>
    <dbReference type="NCBI Taxonomy" id="10029"/>
    <lineage>
        <taxon>Eukaryota</taxon>
        <taxon>Metazoa</taxon>
        <taxon>Chordata</taxon>
        <taxon>Craniata</taxon>
        <taxon>Vertebrata</taxon>
        <taxon>Euteleostomi</taxon>
        <taxon>Mammalia</taxon>
        <taxon>Eutheria</taxon>
        <taxon>Euarchontoglires</taxon>
        <taxon>Glires</taxon>
        <taxon>Rodentia</taxon>
        <taxon>Myomorpha</taxon>
        <taxon>Muroidea</taxon>
        <taxon>Cricetidae</taxon>
        <taxon>Cricetinae</taxon>
        <taxon>Cricetulus</taxon>
    </lineage>
</organism>
<feature type="domain" description="NR LBD" evidence="6">
    <location>
        <begin position="1"/>
        <end position="81"/>
    </location>
</feature>
<evidence type="ECO:0000256" key="1">
    <source>
        <dbReference type="ARBA" id="ARBA00006421"/>
    </source>
</evidence>
<protein>
    <submittedName>
        <fullName evidence="7">Nuclear receptor subfamily 2 group F member 6</fullName>
    </submittedName>
</protein>
<dbReference type="Pfam" id="PF00104">
    <property type="entry name" value="Hormone_recep"/>
    <property type="match status" value="1"/>
</dbReference>
<evidence type="ECO:0000256" key="3">
    <source>
        <dbReference type="ARBA" id="ARBA00023163"/>
    </source>
</evidence>
<gene>
    <name evidence="7" type="ORF">I79_005154</name>
</gene>
<dbReference type="PANTHER" id="PTHR24083">
    <property type="entry name" value="NUCLEAR HORMONE RECEPTOR"/>
    <property type="match status" value="1"/>
</dbReference>
<comment type="similarity">
    <text evidence="1">Belongs to the nuclear hormone receptor family. NR2 subfamily.</text>
</comment>
<dbReference type="STRING" id="10029.G3H4F3"/>
<dbReference type="Gene3D" id="1.10.565.10">
    <property type="entry name" value="Retinoid X Receptor"/>
    <property type="match status" value="1"/>
</dbReference>
<dbReference type="InterPro" id="IPR035500">
    <property type="entry name" value="NHR-like_dom_sf"/>
</dbReference>
<name>G3H4F3_CRIGR</name>
<dbReference type="InParanoid" id="G3H4F3"/>
<reference evidence="8" key="1">
    <citation type="journal article" date="2011" name="Nat. Biotechnol.">
        <title>The genomic sequence of the Chinese hamster ovary (CHO)-K1 cell line.</title>
        <authorList>
            <person name="Xu X."/>
            <person name="Nagarajan H."/>
            <person name="Lewis N.E."/>
            <person name="Pan S."/>
            <person name="Cai Z."/>
            <person name="Liu X."/>
            <person name="Chen W."/>
            <person name="Xie M."/>
            <person name="Wang W."/>
            <person name="Hammond S."/>
            <person name="Andersen M.R."/>
            <person name="Neff N."/>
            <person name="Passarelli B."/>
            <person name="Koh W."/>
            <person name="Fan H.C."/>
            <person name="Wang J."/>
            <person name="Gui Y."/>
            <person name="Lee K.H."/>
            <person name="Betenbaugh M.J."/>
            <person name="Quake S.R."/>
            <person name="Famili I."/>
            <person name="Palsson B.O."/>
            <person name="Wang J."/>
        </authorList>
    </citation>
    <scope>NUCLEOTIDE SEQUENCE [LARGE SCALE GENOMIC DNA]</scope>
    <source>
        <strain evidence="8">CHO K1 cell line</strain>
    </source>
</reference>
<dbReference type="Proteomes" id="UP000001075">
    <property type="component" value="Unassembled WGS sequence"/>
</dbReference>
<evidence type="ECO:0000313" key="8">
    <source>
        <dbReference type="Proteomes" id="UP000001075"/>
    </source>
</evidence>
<dbReference type="AlphaFoldDB" id="G3H4F3"/>
<keyword evidence="4 7" id="KW-0675">Receptor</keyword>
<accession>G3H4F3</accession>
<dbReference type="eggNOG" id="KOG3575">
    <property type="taxonomic scope" value="Eukaryota"/>
</dbReference>
<dbReference type="PROSITE" id="PS51843">
    <property type="entry name" value="NR_LBD"/>
    <property type="match status" value="1"/>
</dbReference>
<sequence length="91" mass="10062">ADACGLSDPAHVESLQEKAQVALTEYVRAQYPSQPQRFGRLLLRLPALRAVPASLISQLFFMRLVGKTPIETLIRDMLLSGSTFNWPYGSG</sequence>
<dbReference type="InterPro" id="IPR050274">
    <property type="entry name" value="Nuclear_hormone_rcpt_NR2"/>
</dbReference>
<keyword evidence="2" id="KW-0805">Transcription regulation</keyword>
<feature type="non-terminal residue" evidence="7">
    <location>
        <position position="1"/>
    </location>
</feature>
<dbReference type="PaxDb" id="10029-XP_007636884.1"/>
<evidence type="ECO:0000313" key="7">
    <source>
        <dbReference type="EMBL" id="EGV97495.1"/>
    </source>
</evidence>
<keyword evidence="5" id="KW-0539">Nucleus</keyword>
<dbReference type="PRINTS" id="PR01282">
    <property type="entry name" value="COUPTNFACTOR"/>
</dbReference>
<dbReference type="SUPFAM" id="SSF48508">
    <property type="entry name" value="Nuclear receptor ligand-binding domain"/>
    <property type="match status" value="1"/>
</dbReference>
<evidence type="ECO:0000259" key="6">
    <source>
        <dbReference type="PROSITE" id="PS51843"/>
    </source>
</evidence>
<proteinExistence type="inferred from homology"/>
<evidence type="ECO:0000256" key="2">
    <source>
        <dbReference type="ARBA" id="ARBA00023015"/>
    </source>
</evidence>
<dbReference type="EMBL" id="JH000137">
    <property type="protein sequence ID" value="EGV97495.1"/>
    <property type="molecule type" value="Genomic_DNA"/>
</dbReference>
<dbReference type="InterPro" id="IPR000536">
    <property type="entry name" value="Nucl_hrmn_rcpt_lig-bd"/>
</dbReference>